<protein>
    <submittedName>
        <fullName evidence="2">Uncharacterized protein</fullName>
    </submittedName>
</protein>
<evidence type="ECO:0000256" key="1">
    <source>
        <dbReference type="SAM" id="MobiDB-lite"/>
    </source>
</evidence>
<accession>A0A4Z0ABC5</accession>
<comment type="caution">
    <text evidence="2">The sequence shown here is derived from an EMBL/GenBank/DDBJ whole genome shotgun (WGS) entry which is preliminary data.</text>
</comment>
<dbReference type="STRING" id="135208.A0A4Z0ABC5"/>
<organism evidence="2 3">
    <name type="scientific">Hericium alpestre</name>
    <dbReference type="NCBI Taxonomy" id="135208"/>
    <lineage>
        <taxon>Eukaryota</taxon>
        <taxon>Fungi</taxon>
        <taxon>Dikarya</taxon>
        <taxon>Basidiomycota</taxon>
        <taxon>Agaricomycotina</taxon>
        <taxon>Agaricomycetes</taxon>
        <taxon>Russulales</taxon>
        <taxon>Hericiaceae</taxon>
        <taxon>Hericium</taxon>
    </lineage>
</organism>
<dbReference type="AlphaFoldDB" id="A0A4Z0ABC5"/>
<name>A0A4Z0ABC5_9AGAM</name>
<evidence type="ECO:0000313" key="3">
    <source>
        <dbReference type="Proteomes" id="UP000298061"/>
    </source>
</evidence>
<feature type="region of interest" description="Disordered" evidence="1">
    <location>
        <begin position="121"/>
        <end position="192"/>
    </location>
</feature>
<evidence type="ECO:0000313" key="2">
    <source>
        <dbReference type="EMBL" id="TFY83643.1"/>
    </source>
</evidence>
<dbReference type="Proteomes" id="UP000298061">
    <property type="component" value="Unassembled WGS sequence"/>
</dbReference>
<feature type="region of interest" description="Disordered" evidence="1">
    <location>
        <begin position="62"/>
        <end position="81"/>
    </location>
</feature>
<sequence>MTDLTFCYLHMTSNDLKVLDTIGTPEYLKGDLSDDEMDIPSHMIPPNPDDSDILPSHVHPSYPYGNPTNIKHPAARPRMPYDPTSRALFEDMGYAGGGVNGTLRWKDLALDTLLPVDQDKEDAAKAAHAREMANGAAANHHQPAQQGQEGATMEEEDADADEENDENENDENDDDEMDDDADGVEETSYEEE</sequence>
<feature type="compositionally biased region" description="Acidic residues" evidence="1">
    <location>
        <begin position="152"/>
        <end position="192"/>
    </location>
</feature>
<dbReference type="OrthoDB" id="2351920at2759"/>
<keyword evidence="3" id="KW-1185">Reference proteome</keyword>
<proteinExistence type="predicted"/>
<reference evidence="2 3" key="1">
    <citation type="submission" date="2019-02" db="EMBL/GenBank/DDBJ databases">
        <title>Genome sequencing of the rare red list fungi Hericium alpestre (H. flagellum).</title>
        <authorList>
            <person name="Buettner E."/>
            <person name="Kellner H."/>
        </authorList>
    </citation>
    <scope>NUCLEOTIDE SEQUENCE [LARGE SCALE GENOMIC DNA]</scope>
    <source>
        <strain evidence="2 3">DSM 108284</strain>
    </source>
</reference>
<dbReference type="EMBL" id="SFCI01000017">
    <property type="protein sequence ID" value="TFY83643.1"/>
    <property type="molecule type" value="Genomic_DNA"/>
</dbReference>
<gene>
    <name evidence="2" type="ORF">EWM64_g362</name>
</gene>
<feature type="compositionally biased region" description="Basic and acidic residues" evidence="1">
    <location>
        <begin position="121"/>
        <end position="131"/>
    </location>
</feature>